<protein>
    <submittedName>
        <fullName evidence="1">Uncharacterized protein</fullName>
    </submittedName>
</protein>
<evidence type="ECO:0000313" key="1">
    <source>
        <dbReference type="EMBL" id="GFE36319.1"/>
    </source>
</evidence>
<comment type="caution">
    <text evidence="1">The sequence shown here is derived from an EMBL/GenBank/DDBJ whole genome shotgun (WGS) entry which is preliminary data.</text>
</comment>
<dbReference type="InterPro" id="IPR009003">
    <property type="entry name" value="Peptidase_S1_PA"/>
</dbReference>
<keyword evidence="2" id="KW-1185">Reference proteome</keyword>
<dbReference type="EMBL" id="BLIR01000001">
    <property type="protein sequence ID" value="GFE36319.1"/>
    <property type="molecule type" value="Genomic_DNA"/>
</dbReference>
<accession>A0A640UKV2</accession>
<reference evidence="1 2" key="1">
    <citation type="submission" date="2019-12" db="EMBL/GenBank/DDBJ databases">
        <title>Whole genome shotgun sequence of Streptomyces tubercidicus NBRC 13090.</title>
        <authorList>
            <person name="Ichikawa N."/>
            <person name="Kimura A."/>
            <person name="Kitahashi Y."/>
            <person name="Komaki H."/>
            <person name="Tamura T."/>
        </authorList>
    </citation>
    <scope>NUCLEOTIDE SEQUENCE [LARGE SCALE GENOMIC DNA]</scope>
    <source>
        <strain evidence="1 2">NBRC 13090</strain>
    </source>
</reference>
<evidence type="ECO:0000313" key="2">
    <source>
        <dbReference type="Proteomes" id="UP000431826"/>
    </source>
</evidence>
<sequence>MDRQYRAPAGDMALLRLVSPLDGGRMWGAVGEGYVPLAAGTDQSPKGGDLVYAMGYGSGELEVAEQRVTSYGPDGSYGMTGAASVVGGAAFVGGSGGPVLRSDGKGGLRLIGVVSGGTVFAEGNSRAWFAGGPTVWSTDGNGVMNRDWIKNTTGI</sequence>
<dbReference type="SUPFAM" id="SSF50494">
    <property type="entry name" value="Trypsin-like serine proteases"/>
    <property type="match status" value="1"/>
</dbReference>
<gene>
    <name evidence="1" type="ORF">Stube_09920</name>
</gene>
<proteinExistence type="predicted"/>
<organism evidence="1 2">
    <name type="scientific">Streptomyces tubercidicus</name>
    <dbReference type="NCBI Taxonomy" id="47759"/>
    <lineage>
        <taxon>Bacteria</taxon>
        <taxon>Bacillati</taxon>
        <taxon>Actinomycetota</taxon>
        <taxon>Actinomycetes</taxon>
        <taxon>Kitasatosporales</taxon>
        <taxon>Streptomycetaceae</taxon>
        <taxon>Streptomyces</taxon>
    </lineage>
</organism>
<name>A0A640UKV2_9ACTN</name>
<dbReference type="Pfam" id="PF13365">
    <property type="entry name" value="Trypsin_2"/>
    <property type="match status" value="1"/>
</dbReference>
<dbReference type="AlphaFoldDB" id="A0A640UKV2"/>
<dbReference type="Proteomes" id="UP000431826">
    <property type="component" value="Unassembled WGS sequence"/>
</dbReference>